<dbReference type="Proteomes" id="UP000887576">
    <property type="component" value="Unplaced"/>
</dbReference>
<dbReference type="WBParaSite" id="JU765_v2.g13096.t1">
    <property type="protein sequence ID" value="JU765_v2.g13096.t1"/>
    <property type="gene ID" value="JU765_v2.g13096"/>
</dbReference>
<sequence>MADANESNVDVSTIPVENGHVADESAASSSKPRRTQFTPQSQPIINEAHRLLNMKPTGTPTIDVKTYNSETEGNELSRSSSTANAFNSVRPSNPYKFLHTSSSVNRIGFDDVITDSIASRKPAWKEMQESIKDSYYRPKRLVERQEDEREFAESLYDRPHRSRRSTSPFAYLPRSSSHVTLSSQGPYAAPAVENSQGIESTISATESRYDRLVNDMEARLLKTTYGLPSRYRTTTKEFRRAPEPASGSLTEAYLDEAESLMMPRPYYSRPNRRDPDYFDFDLQHSVDLYRRPEGRYIPRGPSYFDNKILGDYKTKGDAPLSGHMFTKTETDYRTTGTSLLSAALRTPSFWEHRFSNIGGQIRESNPISLASLERNRPVPNKFTEYRDPDFESQEYDDLSD</sequence>
<name>A0AC34Q5D3_9BILA</name>
<organism evidence="1 2">
    <name type="scientific">Panagrolaimus sp. JU765</name>
    <dbReference type="NCBI Taxonomy" id="591449"/>
    <lineage>
        <taxon>Eukaryota</taxon>
        <taxon>Metazoa</taxon>
        <taxon>Ecdysozoa</taxon>
        <taxon>Nematoda</taxon>
        <taxon>Chromadorea</taxon>
        <taxon>Rhabditida</taxon>
        <taxon>Tylenchina</taxon>
        <taxon>Panagrolaimomorpha</taxon>
        <taxon>Panagrolaimoidea</taxon>
        <taxon>Panagrolaimidae</taxon>
        <taxon>Panagrolaimus</taxon>
    </lineage>
</organism>
<proteinExistence type="predicted"/>
<accession>A0AC34Q5D3</accession>
<protein>
    <submittedName>
        <fullName evidence="2">Uncharacterized protein</fullName>
    </submittedName>
</protein>
<evidence type="ECO:0000313" key="2">
    <source>
        <dbReference type="WBParaSite" id="JU765_v2.g13096.t1"/>
    </source>
</evidence>
<evidence type="ECO:0000313" key="1">
    <source>
        <dbReference type="Proteomes" id="UP000887576"/>
    </source>
</evidence>
<reference evidence="2" key="1">
    <citation type="submission" date="2022-11" db="UniProtKB">
        <authorList>
            <consortium name="WormBaseParasite"/>
        </authorList>
    </citation>
    <scope>IDENTIFICATION</scope>
</reference>